<name>U2TMU7_9ACTN</name>
<feature type="transmembrane region" description="Helical" evidence="1">
    <location>
        <begin position="6"/>
        <end position="26"/>
    </location>
</feature>
<keyword evidence="1" id="KW-0472">Membrane</keyword>
<feature type="transmembrane region" description="Helical" evidence="1">
    <location>
        <begin position="98"/>
        <end position="118"/>
    </location>
</feature>
<gene>
    <name evidence="2" type="ORF">HMPREF1316_2305</name>
</gene>
<reference evidence="2 3" key="1">
    <citation type="submission" date="2013-08" db="EMBL/GenBank/DDBJ databases">
        <authorList>
            <person name="Durkin A.S."/>
            <person name="Haft D.R."/>
            <person name="McCorrison J."/>
            <person name="Torralba M."/>
            <person name="Gillis M."/>
            <person name="Haft D.H."/>
            <person name="Methe B."/>
            <person name="Sutton G."/>
            <person name="Nelson K.E."/>
        </authorList>
    </citation>
    <scope>NUCLEOTIDE SEQUENCE [LARGE SCALE GENOMIC DNA]</scope>
    <source>
        <strain evidence="2 3">F0195</strain>
    </source>
</reference>
<dbReference type="RefSeq" id="WP_021726534.1">
    <property type="nucleotide sequence ID" value="NZ_AWEZ01000059.1"/>
</dbReference>
<accession>U2TMU7</accession>
<dbReference type="Proteomes" id="UP000016638">
    <property type="component" value="Unassembled WGS sequence"/>
</dbReference>
<dbReference type="PATRIC" id="fig|1125712.3.peg.1654"/>
<keyword evidence="1" id="KW-1133">Transmembrane helix</keyword>
<sequence>MNETWKTNVGMSILGAVVGIVVNQLLTNMGMAGRVINAILMVLFIVYALVWYPSYFTDGPKLTNAGTISFLNLFAGGIIFGCLWNYNLTRHTKGVSNVVFVVFAVISILAFFFVLPYVTLTLG</sequence>
<proteinExistence type="predicted"/>
<evidence type="ECO:0000313" key="3">
    <source>
        <dbReference type="Proteomes" id="UP000016638"/>
    </source>
</evidence>
<keyword evidence="3" id="KW-1185">Reference proteome</keyword>
<keyword evidence="1" id="KW-0812">Transmembrane</keyword>
<organism evidence="2 3">
    <name type="scientific">Olsenella profusa F0195</name>
    <dbReference type="NCBI Taxonomy" id="1125712"/>
    <lineage>
        <taxon>Bacteria</taxon>
        <taxon>Bacillati</taxon>
        <taxon>Actinomycetota</taxon>
        <taxon>Coriobacteriia</taxon>
        <taxon>Coriobacteriales</taxon>
        <taxon>Atopobiaceae</taxon>
        <taxon>Olsenella</taxon>
    </lineage>
</organism>
<dbReference type="EMBL" id="AWEZ01000059">
    <property type="protein sequence ID" value="ERL07488.1"/>
    <property type="molecule type" value="Genomic_DNA"/>
</dbReference>
<evidence type="ECO:0000256" key="1">
    <source>
        <dbReference type="SAM" id="Phobius"/>
    </source>
</evidence>
<feature type="transmembrane region" description="Helical" evidence="1">
    <location>
        <begin position="38"/>
        <end position="56"/>
    </location>
</feature>
<dbReference type="OrthoDB" id="9554458at2"/>
<protein>
    <submittedName>
        <fullName evidence="2">Uncharacterized protein</fullName>
    </submittedName>
</protein>
<evidence type="ECO:0000313" key="2">
    <source>
        <dbReference type="EMBL" id="ERL07488.1"/>
    </source>
</evidence>
<feature type="transmembrane region" description="Helical" evidence="1">
    <location>
        <begin position="68"/>
        <end position="86"/>
    </location>
</feature>
<comment type="caution">
    <text evidence="2">The sequence shown here is derived from an EMBL/GenBank/DDBJ whole genome shotgun (WGS) entry which is preliminary data.</text>
</comment>
<dbReference type="AlphaFoldDB" id="U2TMU7"/>